<evidence type="ECO:0000256" key="3">
    <source>
        <dbReference type="ARBA" id="ARBA00022454"/>
    </source>
</evidence>
<evidence type="ECO:0000259" key="12">
    <source>
        <dbReference type="PROSITE" id="PS50868"/>
    </source>
</evidence>
<keyword evidence="10" id="KW-0539">Nucleus</keyword>
<dbReference type="InterPro" id="IPR001965">
    <property type="entry name" value="Znf_PHD"/>
</dbReference>
<dbReference type="GO" id="GO:0032259">
    <property type="term" value="P:methylation"/>
    <property type="evidence" value="ECO:0007669"/>
    <property type="project" value="UniProtKB-KW"/>
</dbReference>
<dbReference type="GO" id="GO:0005634">
    <property type="term" value="C:nucleus"/>
    <property type="evidence" value="ECO:0007669"/>
    <property type="project" value="UniProtKB-SubCell"/>
</dbReference>
<keyword evidence="9" id="KW-0862">Zinc</keyword>
<evidence type="ECO:0000256" key="10">
    <source>
        <dbReference type="ARBA" id="ARBA00023242"/>
    </source>
</evidence>
<dbReference type="PANTHER" id="PTHR46024:SF1">
    <property type="entry name" value="HISTONE-LYSINE N-METHYLTRANSFERASE EGGLESS"/>
    <property type="match status" value="1"/>
</dbReference>
<dbReference type="Pfam" id="PF05033">
    <property type="entry name" value="Pre-SET"/>
    <property type="match status" value="1"/>
</dbReference>
<keyword evidence="7" id="KW-0479">Metal-binding</keyword>
<dbReference type="SMART" id="SM00317">
    <property type="entry name" value="SET"/>
    <property type="match status" value="1"/>
</dbReference>
<name>A0A7S0EDP5_9EUKA</name>
<accession>A0A7S0EDP5</accession>
<dbReference type="GO" id="GO:0005694">
    <property type="term" value="C:chromosome"/>
    <property type="evidence" value="ECO:0007669"/>
    <property type="project" value="UniProtKB-SubCell"/>
</dbReference>
<evidence type="ECO:0000256" key="5">
    <source>
        <dbReference type="ARBA" id="ARBA00022679"/>
    </source>
</evidence>
<dbReference type="PROSITE" id="PS50280">
    <property type="entry name" value="SET"/>
    <property type="match status" value="1"/>
</dbReference>
<reference evidence="13" key="1">
    <citation type="submission" date="2021-01" db="EMBL/GenBank/DDBJ databases">
        <authorList>
            <person name="Corre E."/>
            <person name="Pelletier E."/>
            <person name="Niang G."/>
            <person name="Scheremetjew M."/>
            <person name="Finn R."/>
            <person name="Kale V."/>
            <person name="Holt S."/>
            <person name="Cochrane G."/>
            <person name="Meng A."/>
            <person name="Brown T."/>
            <person name="Cohen L."/>
        </authorList>
    </citation>
    <scope>NUCLEOTIDE SEQUENCE</scope>
    <source>
        <strain evidence="13">CCMP1374</strain>
    </source>
</reference>
<dbReference type="SMART" id="SM00249">
    <property type="entry name" value="PHD"/>
    <property type="match status" value="2"/>
</dbReference>
<protein>
    <recommendedName>
        <fullName evidence="14">Histone-lysine N-methyltransferase</fullName>
    </recommendedName>
</protein>
<dbReference type="SUPFAM" id="SSF57903">
    <property type="entry name" value="FYVE/PHD zinc finger"/>
    <property type="match status" value="1"/>
</dbReference>
<keyword evidence="5" id="KW-0808">Transferase</keyword>
<dbReference type="EMBL" id="HBEP01012023">
    <property type="protein sequence ID" value="CAD8480761.1"/>
    <property type="molecule type" value="Transcribed_RNA"/>
</dbReference>
<dbReference type="InterPro" id="IPR011011">
    <property type="entry name" value="Znf_FYVE_PHD"/>
</dbReference>
<evidence type="ECO:0000256" key="2">
    <source>
        <dbReference type="ARBA" id="ARBA00004286"/>
    </source>
</evidence>
<evidence type="ECO:0000256" key="7">
    <source>
        <dbReference type="ARBA" id="ARBA00022723"/>
    </source>
</evidence>
<evidence type="ECO:0000256" key="1">
    <source>
        <dbReference type="ARBA" id="ARBA00004123"/>
    </source>
</evidence>
<evidence type="ECO:0000256" key="8">
    <source>
        <dbReference type="ARBA" id="ARBA00022771"/>
    </source>
</evidence>
<dbReference type="InterPro" id="IPR003616">
    <property type="entry name" value="Post-SET_dom"/>
</dbReference>
<dbReference type="PROSITE" id="PS50868">
    <property type="entry name" value="POST_SET"/>
    <property type="match status" value="1"/>
</dbReference>
<keyword evidence="8" id="KW-0863">Zinc-finger</keyword>
<dbReference type="Gene3D" id="2.170.270.10">
    <property type="entry name" value="SET domain"/>
    <property type="match status" value="1"/>
</dbReference>
<comment type="subcellular location">
    <subcellularLocation>
        <location evidence="2">Chromosome</location>
    </subcellularLocation>
    <subcellularLocation>
        <location evidence="1">Nucleus</location>
    </subcellularLocation>
</comment>
<dbReference type="SUPFAM" id="SSF82199">
    <property type="entry name" value="SET domain"/>
    <property type="match status" value="1"/>
</dbReference>
<dbReference type="Pfam" id="PF00856">
    <property type="entry name" value="SET"/>
    <property type="match status" value="1"/>
</dbReference>
<keyword evidence="4" id="KW-0489">Methyltransferase</keyword>
<dbReference type="InterPro" id="IPR051516">
    <property type="entry name" value="SETDB_methyltransferase"/>
</dbReference>
<evidence type="ECO:0000259" key="11">
    <source>
        <dbReference type="PROSITE" id="PS50280"/>
    </source>
</evidence>
<dbReference type="PANTHER" id="PTHR46024">
    <property type="entry name" value="HISTONE-LYSINE N-METHYLTRANSFERASE EGGLESS"/>
    <property type="match status" value="1"/>
</dbReference>
<dbReference type="SMART" id="SM00468">
    <property type="entry name" value="PreSET"/>
    <property type="match status" value="1"/>
</dbReference>
<keyword evidence="3" id="KW-0158">Chromosome</keyword>
<evidence type="ECO:0000256" key="9">
    <source>
        <dbReference type="ARBA" id="ARBA00022833"/>
    </source>
</evidence>
<feature type="domain" description="SET" evidence="11">
    <location>
        <begin position="304"/>
        <end position="447"/>
    </location>
</feature>
<proteinExistence type="predicted"/>
<keyword evidence="6" id="KW-0949">S-adenosyl-L-methionine</keyword>
<gene>
    <name evidence="13" type="ORF">PANT1444_LOCUS6767</name>
</gene>
<sequence length="472" mass="51993">MRRRRQRSAEACMCPVCKKVSAAPPRRWNPHPLLPRAQVVEFGVVCDNCAAWFHTTESCCGDALADAFLRTGKGPWCCLNCFPHAGERPVADKMMAPAATAEVLDWRRAFHIFTDSCAGCGLQVKGEGPLRCVDCYLSFHSRPGCTGLSDEKIRSRAADPEWCCPTCTLRRSGTTVPNSLVCADCSHDAEAVPIPMVNEVDDEPPQHDFEYAQQVVWCHPRVVQQRTSLPKADWGGRCIATEACNFMPAVGQGTQPVLHNSKAGQAYNQEGCLLIARDYIFECNASSDCAPDCFNRVVGRGVRAQLQVFKTLGRGWGVRTLDGLRAGAFVCEYTGNIMLDQDAEASGLEVDDSYLFNLDGENKSLNKRRRTGSSETKVTAAAQKEKNPEMCVDASKTGSVARFLNHCCEPNLFVQSVFVEYSRAVHRIGIFAARDIMPHEELTYDYGYVVGSVEGKTLRCLCGAPGCRNFLF</sequence>
<organism evidence="13">
    <name type="scientific">Phaeocystis antarctica</name>
    <dbReference type="NCBI Taxonomy" id="33657"/>
    <lineage>
        <taxon>Eukaryota</taxon>
        <taxon>Haptista</taxon>
        <taxon>Haptophyta</taxon>
        <taxon>Prymnesiophyceae</taxon>
        <taxon>Phaeocystales</taxon>
        <taxon>Phaeocystaceae</taxon>
        <taxon>Phaeocystis</taxon>
    </lineage>
</organism>
<feature type="domain" description="Post-SET" evidence="12">
    <location>
        <begin position="456"/>
        <end position="472"/>
    </location>
</feature>
<dbReference type="GO" id="GO:0008270">
    <property type="term" value="F:zinc ion binding"/>
    <property type="evidence" value="ECO:0007669"/>
    <property type="project" value="UniProtKB-KW"/>
</dbReference>
<evidence type="ECO:0008006" key="14">
    <source>
        <dbReference type="Google" id="ProtNLM"/>
    </source>
</evidence>
<evidence type="ECO:0000313" key="13">
    <source>
        <dbReference type="EMBL" id="CAD8480761.1"/>
    </source>
</evidence>
<dbReference type="InterPro" id="IPR001214">
    <property type="entry name" value="SET_dom"/>
</dbReference>
<dbReference type="GO" id="GO:0042054">
    <property type="term" value="F:histone methyltransferase activity"/>
    <property type="evidence" value="ECO:0007669"/>
    <property type="project" value="InterPro"/>
</dbReference>
<dbReference type="InterPro" id="IPR007728">
    <property type="entry name" value="Pre-SET_dom"/>
</dbReference>
<evidence type="ECO:0000256" key="6">
    <source>
        <dbReference type="ARBA" id="ARBA00022691"/>
    </source>
</evidence>
<dbReference type="AlphaFoldDB" id="A0A7S0EDP5"/>
<evidence type="ECO:0000256" key="4">
    <source>
        <dbReference type="ARBA" id="ARBA00022603"/>
    </source>
</evidence>
<dbReference type="InterPro" id="IPR046341">
    <property type="entry name" value="SET_dom_sf"/>
</dbReference>